<dbReference type="InterPro" id="IPR046335">
    <property type="entry name" value="LacI/GalR-like_sensor"/>
</dbReference>
<dbReference type="Gene3D" id="3.40.50.2300">
    <property type="match status" value="2"/>
</dbReference>
<dbReference type="Pfam" id="PF13377">
    <property type="entry name" value="Peripla_BP_3"/>
    <property type="match status" value="1"/>
</dbReference>
<gene>
    <name evidence="5" type="primary">degA_6</name>
    <name evidence="5" type="ORF">ERS852407_03338</name>
</gene>
<keyword evidence="2" id="KW-0238">DNA-binding</keyword>
<dbReference type="Gene3D" id="1.10.260.40">
    <property type="entry name" value="lambda repressor-like DNA-binding domains"/>
    <property type="match status" value="1"/>
</dbReference>
<dbReference type="Pfam" id="PF00356">
    <property type="entry name" value="LacI"/>
    <property type="match status" value="1"/>
</dbReference>
<dbReference type="GO" id="GO:0000976">
    <property type="term" value="F:transcription cis-regulatory region binding"/>
    <property type="evidence" value="ECO:0007669"/>
    <property type="project" value="TreeGrafter"/>
</dbReference>
<dbReference type="InterPro" id="IPR028082">
    <property type="entry name" value="Peripla_BP_I"/>
</dbReference>
<dbReference type="PANTHER" id="PTHR30146:SF154">
    <property type="entry name" value="TRANSCRIPTION REGULATOR, MEMBER OF GALR FAMILY"/>
    <property type="match status" value="1"/>
</dbReference>
<dbReference type="RefSeq" id="WP_055656884.1">
    <property type="nucleotide sequence ID" value="NZ_CABIXC010000008.1"/>
</dbReference>
<dbReference type="SUPFAM" id="SSF53822">
    <property type="entry name" value="Periplasmic binding protein-like I"/>
    <property type="match status" value="1"/>
</dbReference>
<dbReference type="SMART" id="SM00354">
    <property type="entry name" value="HTH_LACI"/>
    <property type="match status" value="1"/>
</dbReference>
<feature type="domain" description="HTH lacI-type" evidence="4">
    <location>
        <begin position="1"/>
        <end position="54"/>
    </location>
</feature>
<accession>A0A174GGS5</accession>
<evidence type="ECO:0000313" key="5">
    <source>
        <dbReference type="EMBL" id="CUO60186.1"/>
    </source>
</evidence>
<reference evidence="5 6" key="1">
    <citation type="submission" date="2015-09" db="EMBL/GenBank/DDBJ databases">
        <authorList>
            <consortium name="Pathogen Informatics"/>
        </authorList>
    </citation>
    <scope>NUCLEOTIDE SEQUENCE [LARGE SCALE GENOMIC DNA]</scope>
    <source>
        <strain evidence="5 6">2789STDY5608850</strain>
    </source>
</reference>
<dbReference type="InterPro" id="IPR000843">
    <property type="entry name" value="HTH_LacI"/>
</dbReference>
<proteinExistence type="predicted"/>
<evidence type="ECO:0000256" key="3">
    <source>
        <dbReference type="ARBA" id="ARBA00023163"/>
    </source>
</evidence>
<dbReference type="Proteomes" id="UP000095651">
    <property type="component" value="Unassembled WGS sequence"/>
</dbReference>
<evidence type="ECO:0000259" key="4">
    <source>
        <dbReference type="PROSITE" id="PS50932"/>
    </source>
</evidence>
<dbReference type="PROSITE" id="PS00356">
    <property type="entry name" value="HTH_LACI_1"/>
    <property type="match status" value="1"/>
</dbReference>
<evidence type="ECO:0000256" key="2">
    <source>
        <dbReference type="ARBA" id="ARBA00023125"/>
    </source>
</evidence>
<evidence type="ECO:0000313" key="6">
    <source>
        <dbReference type="Proteomes" id="UP000095651"/>
    </source>
</evidence>
<sequence length="330" mass="36161">MNINEIAKLAGVSRATVSRFLNDGYVSEDKKEKIRKVIEETGYKPSAQAQTLRTKKTNLIGVIIPKINSASISRMVAGISAVLSKAGYQLLLANTDNDEKEEVKYLRVLAENQVDGIILIGTVFTAAHKKVLKELAVPVVILGQSLAGYSCVYHDDYHAAYDLTSLLLAHGKHPACIGVLERDEAAGKRRKEGFLDAVRDAGIGADRVPYAEGKFSMDSGYEQTKLLLRENPEIDSIFCATDSIAIGGVTYLREIGRRVPEEIQIAGIGDSDTARVCVPRLTTVHYYYKTSGEEAARMLVNMLSAGDQIRREVKMGYEIVYGKSTIVQGE</sequence>
<dbReference type="CDD" id="cd01392">
    <property type="entry name" value="HTH_LacI"/>
    <property type="match status" value="1"/>
</dbReference>
<keyword evidence="3" id="KW-0804">Transcription</keyword>
<name>A0A174GGS5_9FIRM</name>
<dbReference type="PANTHER" id="PTHR30146">
    <property type="entry name" value="LACI-RELATED TRANSCRIPTIONAL REPRESSOR"/>
    <property type="match status" value="1"/>
</dbReference>
<dbReference type="EMBL" id="CYZE01000008">
    <property type="protein sequence ID" value="CUO60186.1"/>
    <property type="molecule type" value="Genomic_DNA"/>
</dbReference>
<dbReference type="InterPro" id="IPR010982">
    <property type="entry name" value="Lambda_DNA-bd_dom_sf"/>
</dbReference>
<keyword evidence="1" id="KW-0805">Transcription regulation</keyword>
<dbReference type="SUPFAM" id="SSF47413">
    <property type="entry name" value="lambda repressor-like DNA-binding domains"/>
    <property type="match status" value="1"/>
</dbReference>
<dbReference type="CDD" id="cd01542">
    <property type="entry name" value="PBP1_TreR-like"/>
    <property type="match status" value="1"/>
</dbReference>
<dbReference type="GO" id="GO:0003700">
    <property type="term" value="F:DNA-binding transcription factor activity"/>
    <property type="evidence" value="ECO:0007669"/>
    <property type="project" value="TreeGrafter"/>
</dbReference>
<organism evidence="5 6">
    <name type="scientific">Hungatella hathewayi</name>
    <dbReference type="NCBI Taxonomy" id="154046"/>
    <lineage>
        <taxon>Bacteria</taxon>
        <taxon>Bacillati</taxon>
        <taxon>Bacillota</taxon>
        <taxon>Clostridia</taxon>
        <taxon>Lachnospirales</taxon>
        <taxon>Lachnospiraceae</taxon>
        <taxon>Hungatella</taxon>
    </lineage>
</organism>
<evidence type="ECO:0000256" key="1">
    <source>
        <dbReference type="ARBA" id="ARBA00023015"/>
    </source>
</evidence>
<protein>
    <submittedName>
        <fullName evidence="5">LacI family transcriptional regulator</fullName>
    </submittedName>
</protein>
<dbReference type="AlphaFoldDB" id="A0A174GGS5"/>
<dbReference type="PROSITE" id="PS50932">
    <property type="entry name" value="HTH_LACI_2"/>
    <property type="match status" value="1"/>
</dbReference>